<feature type="disulfide bond" evidence="7">
    <location>
        <begin position="181"/>
        <end position="188"/>
    </location>
</feature>
<gene>
    <name evidence="10" type="primary">Smoc2</name>
    <name evidence="10" type="ORF">L345_12198</name>
</gene>
<keyword evidence="3" id="KW-0732">Signal</keyword>
<feature type="compositionally biased region" description="Pro residues" evidence="8">
    <location>
        <begin position="141"/>
        <end position="151"/>
    </location>
</feature>
<protein>
    <submittedName>
        <fullName evidence="10">SPARC-related modular calcium-binding protein 2</fullName>
    </submittedName>
</protein>
<dbReference type="FunFam" id="4.10.800.10:FF:000004">
    <property type="entry name" value="SPARC-related modular calcium-binding protein 1"/>
    <property type="match status" value="1"/>
</dbReference>
<dbReference type="PROSITE" id="PS00484">
    <property type="entry name" value="THYROGLOBULIN_1_1"/>
    <property type="match status" value="1"/>
</dbReference>
<sequence length="211" mass="23203">MSDLDLCLPPISSIGANLTRCQEDRAAALAKSRRQTQAPYMPECSENGAFLEEWIRRELHGKMPILLSEESMPLLGFGLALSLSLRAMYNPNEPSSLTQGAPCSSKFSHSLDREDDIKPSVIAAFHLFSSLNAEEGVAPRPTQPSPVPHRPPGIHEARQHQQEGTFIPECEGDGTYKEVQCHQATGYCWCVRVDTGRPIPGTSTRSVPYLS</sequence>
<feature type="domain" description="Thyroglobulin type-1" evidence="9">
    <location>
        <begin position="154"/>
        <end position="211"/>
    </location>
</feature>
<dbReference type="PANTHER" id="PTHR12352">
    <property type="entry name" value="SECRETED MODULAR CALCIUM-BINDING PROTEIN"/>
    <property type="match status" value="1"/>
</dbReference>
<name>V8NK69_OPHHA</name>
<evidence type="ECO:0000256" key="3">
    <source>
        <dbReference type="ARBA" id="ARBA00022729"/>
    </source>
</evidence>
<proteinExistence type="predicted"/>
<dbReference type="EMBL" id="AZIM01003488">
    <property type="protein sequence ID" value="ETE62048.1"/>
    <property type="molecule type" value="Genomic_DNA"/>
</dbReference>
<dbReference type="GO" id="GO:0050840">
    <property type="term" value="F:extracellular matrix binding"/>
    <property type="evidence" value="ECO:0007669"/>
    <property type="project" value="TreeGrafter"/>
</dbReference>
<keyword evidence="4" id="KW-0677">Repeat</keyword>
<dbReference type="GO" id="GO:0005615">
    <property type="term" value="C:extracellular space"/>
    <property type="evidence" value="ECO:0007669"/>
    <property type="project" value="TreeGrafter"/>
</dbReference>
<dbReference type="GO" id="GO:0005604">
    <property type="term" value="C:basement membrane"/>
    <property type="evidence" value="ECO:0007669"/>
    <property type="project" value="TreeGrafter"/>
</dbReference>
<evidence type="ECO:0000256" key="1">
    <source>
        <dbReference type="ARBA" id="ARBA00004613"/>
    </source>
</evidence>
<evidence type="ECO:0000256" key="7">
    <source>
        <dbReference type="PROSITE-ProRule" id="PRU00500"/>
    </source>
</evidence>
<evidence type="ECO:0000256" key="4">
    <source>
        <dbReference type="ARBA" id="ARBA00022737"/>
    </source>
</evidence>
<evidence type="ECO:0000256" key="8">
    <source>
        <dbReference type="SAM" id="MobiDB-lite"/>
    </source>
</evidence>
<dbReference type="InterPro" id="IPR000716">
    <property type="entry name" value="Thyroglobulin_1"/>
</dbReference>
<evidence type="ECO:0000256" key="6">
    <source>
        <dbReference type="ARBA" id="ARBA00023180"/>
    </source>
</evidence>
<dbReference type="InterPro" id="IPR036857">
    <property type="entry name" value="Thyroglobulin_1_sf"/>
</dbReference>
<keyword evidence="11" id="KW-1185">Reference proteome</keyword>
<comment type="caution">
    <text evidence="7">Lacks conserved residue(s) required for the propagation of feature annotation.</text>
</comment>
<dbReference type="CDD" id="cd00191">
    <property type="entry name" value="TY"/>
    <property type="match status" value="1"/>
</dbReference>
<dbReference type="GO" id="GO:0030198">
    <property type="term" value="P:extracellular matrix organization"/>
    <property type="evidence" value="ECO:0007669"/>
    <property type="project" value="TreeGrafter"/>
</dbReference>
<dbReference type="PROSITE" id="PS51162">
    <property type="entry name" value="THYROGLOBULIN_1_2"/>
    <property type="match status" value="1"/>
</dbReference>
<accession>V8NK69</accession>
<organism evidence="10 11">
    <name type="scientific">Ophiophagus hannah</name>
    <name type="common">King cobra</name>
    <name type="synonym">Naja hannah</name>
    <dbReference type="NCBI Taxonomy" id="8665"/>
    <lineage>
        <taxon>Eukaryota</taxon>
        <taxon>Metazoa</taxon>
        <taxon>Chordata</taxon>
        <taxon>Craniata</taxon>
        <taxon>Vertebrata</taxon>
        <taxon>Euteleostomi</taxon>
        <taxon>Lepidosauria</taxon>
        <taxon>Squamata</taxon>
        <taxon>Bifurcata</taxon>
        <taxon>Unidentata</taxon>
        <taxon>Episquamata</taxon>
        <taxon>Toxicofera</taxon>
        <taxon>Serpentes</taxon>
        <taxon>Colubroidea</taxon>
        <taxon>Elapidae</taxon>
        <taxon>Elapinae</taxon>
        <taxon>Ophiophagus</taxon>
    </lineage>
</organism>
<dbReference type="Proteomes" id="UP000018936">
    <property type="component" value="Unassembled WGS sequence"/>
</dbReference>
<dbReference type="SMART" id="SM00211">
    <property type="entry name" value="TY"/>
    <property type="match status" value="1"/>
</dbReference>
<feature type="non-terminal residue" evidence="10">
    <location>
        <position position="1"/>
    </location>
</feature>
<dbReference type="Gene3D" id="4.10.800.10">
    <property type="entry name" value="Thyroglobulin type-1"/>
    <property type="match status" value="1"/>
</dbReference>
<dbReference type="SUPFAM" id="SSF57610">
    <property type="entry name" value="Thyroglobulin type-1 domain"/>
    <property type="match status" value="1"/>
</dbReference>
<evidence type="ECO:0000256" key="5">
    <source>
        <dbReference type="ARBA" id="ARBA00023157"/>
    </source>
</evidence>
<comment type="caution">
    <text evidence="10">The sequence shown here is derived from an EMBL/GenBank/DDBJ whole genome shotgun (WGS) entry which is preliminary data.</text>
</comment>
<dbReference type="OrthoDB" id="5986054at2759"/>
<evidence type="ECO:0000256" key="2">
    <source>
        <dbReference type="ARBA" id="ARBA00022525"/>
    </source>
</evidence>
<reference evidence="10 11" key="1">
    <citation type="journal article" date="2013" name="Proc. Natl. Acad. Sci. U.S.A.">
        <title>The king cobra genome reveals dynamic gene evolution and adaptation in the snake venom system.</title>
        <authorList>
            <person name="Vonk F.J."/>
            <person name="Casewell N.R."/>
            <person name="Henkel C.V."/>
            <person name="Heimberg A.M."/>
            <person name="Jansen H.J."/>
            <person name="McCleary R.J."/>
            <person name="Kerkkamp H.M."/>
            <person name="Vos R.A."/>
            <person name="Guerreiro I."/>
            <person name="Calvete J.J."/>
            <person name="Wuster W."/>
            <person name="Woods A.E."/>
            <person name="Logan J.M."/>
            <person name="Harrison R.A."/>
            <person name="Castoe T.A."/>
            <person name="de Koning A.P."/>
            <person name="Pollock D.D."/>
            <person name="Yandell M."/>
            <person name="Calderon D."/>
            <person name="Renjifo C."/>
            <person name="Currier R.B."/>
            <person name="Salgado D."/>
            <person name="Pla D."/>
            <person name="Sanz L."/>
            <person name="Hyder A.S."/>
            <person name="Ribeiro J.M."/>
            <person name="Arntzen J.W."/>
            <person name="van den Thillart G.E."/>
            <person name="Boetzer M."/>
            <person name="Pirovano W."/>
            <person name="Dirks R.P."/>
            <person name="Spaink H.P."/>
            <person name="Duboule D."/>
            <person name="McGlinn E."/>
            <person name="Kini R.M."/>
            <person name="Richardson M.K."/>
        </authorList>
    </citation>
    <scope>NUCLEOTIDE SEQUENCE</scope>
    <source>
        <tissue evidence="10">Blood</tissue>
    </source>
</reference>
<evidence type="ECO:0000259" key="9">
    <source>
        <dbReference type="PROSITE" id="PS51162"/>
    </source>
</evidence>
<dbReference type="GO" id="GO:0008201">
    <property type="term" value="F:heparin binding"/>
    <property type="evidence" value="ECO:0007669"/>
    <property type="project" value="TreeGrafter"/>
</dbReference>
<evidence type="ECO:0000313" key="11">
    <source>
        <dbReference type="Proteomes" id="UP000018936"/>
    </source>
</evidence>
<keyword evidence="5 7" id="KW-1015">Disulfide bond</keyword>
<keyword evidence="6" id="KW-0325">Glycoprotein</keyword>
<dbReference type="Pfam" id="PF00086">
    <property type="entry name" value="Thyroglobulin_1"/>
    <property type="match status" value="1"/>
</dbReference>
<comment type="subcellular location">
    <subcellularLocation>
        <location evidence="1">Secreted</location>
    </subcellularLocation>
</comment>
<feature type="region of interest" description="Disordered" evidence="8">
    <location>
        <begin position="135"/>
        <end position="161"/>
    </location>
</feature>
<evidence type="ECO:0000313" key="10">
    <source>
        <dbReference type="EMBL" id="ETE62048.1"/>
    </source>
</evidence>
<dbReference type="AlphaFoldDB" id="V8NK69"/>
<dbReference type="PANTHER" id="PTHR12352:SF13">
    <property type="entry name" value="SPARC-RELATED MODULAR CALCIUM-BINDING PROTEIN 1"/>
    <property type="match status" value="1"/>
</dbReference>
<keyword evidence="2" id="KW-0964">Secreted</keyword>
<dbReference type="InterPro" id="IPR051950">
    <property type="entry name" value="Dev_reg/Prot_inhib"/>
</dbReference>